<dbReference type="Proteomes" id="UP000007519">
    <property type="component" value="Chromosome"/>
</dbReference>
<dbReference type="EMBL" id="CP002831">
    <property type="protein sequence ID" value="AFC23045.1"/>
    <property type="molecule type" value="Genomic_DNA"/>
</dbReference>
<reference evidence="3 4" key="1">
    <citation type="journal article" date="2012" name="Stand. Genomic Sci.">
        <title>Complete genome sequencing and analysis of Saprospira grandis str. Lewin, a predatory marine bacterium.</title>
        <authorList>
            <person name="Saw J.H."/>
            <person name="Yuryev A."/>
            <person name="Kanbe M."/>
            <person name="Hou S."/>
            <person name="Young A.G."/>
            <person name="Aizawa S."/>
            <person name="Alam M."/>
        </authorList>
    </citation>
    <scope>NUCLEOTIDE SEQUENCE [LARGE SCALE GENOMIC DNA]</scope>
    <source>
        <strain evidence="3 4">Lewin</strain>
    </source>
</reference>
<evidence type="ECO:0000313" key="4">
    <source>
        <dbReference type="Proteomes" id="UP000007519"/>
    </source>
</evidence>
<feature type="domain" description="AAA+ ATPase" evidence="2">
    <location>
        <begin position="369"/>
        <end position="696"/>
    </location>
</feature>
<dbReference type="AlphaFoldDB" id="H6L7L3"/>
<dbReference type="InterPro" id="IPR052934">
    <property type="entry name" value="Methyl-DNA_Rec/Restrict_Enz"/>
</dbReference>
<dbReference type="GO" id="GO:0016887">
    <property type="term" value="F:ATP hydrolysis activity"/>
    <property type="evidence" value="ECO:0007669"/>
    <property type="project" value="InterPro"/>
</dbReference>
<dbReference type="PANTHER" id="PTHR37291">
    <property type="entry name" value="5-METHYLCYTOSINE-SPECIFIC RESTRICTION ENZYME B"/>
    <property type="match status" value="1"/>
</dbReference>
<dbReference type="REBASE" id="45870">
    <property type="entry name" value="SgrLMcrBC2P"/>
</dbReference>
<proteinExistence type="predicted"/>
<keyword evidence="1" id="KW-0175">Coiled coil</keyword>
<dbReference type="HOGENOM" id="CLU_008747_2_3_10"/>
<feature type="coiled-coil region" evidence="1">
    <location>
        <begin position="398"/>
        <end position="425"/>
    </location>
</feature>
<gene>
    <name evidence="3" type="ordered locus">SGRA_0306</name>
</gene>
<protein>
    <submittedName>
        <fullName evidence="3">TPR repeat-containing protein</fullName>
    </submittedName>
</protein>
<dbReference type="KEGG" id="sgn:SGRA_0306"/>
<evidence type="ECO:0000256" key="1">
    <source>
        <dbReference type="SAM" id="Coils"/>
    </source>
</evidence>
<organism evidence="3 4">
    <name type="scientific">Saprospira grandis (strain Lewin)</name>
    <dbReference type="NCBI Taxonomy" id="984262"/>
    <lineage>
        <taxon>Bacteria</taxon>
        <taxon>Pseudomonadati</taxon>
        <taxon>Bacteroidota</taxon>
        <taxon>Saprospiria</taxon>
        <taxon>Saprospirales</taxon>
        <taxon>Saprospiraceae</taxon>
        <taxon>Saprospira</taxon>
    </lineage>
</organism>
<evidence type="ECO:0000313" key="3">
    <source>
        <dbReference type="EMBL" id="AFC23045.1"/>
    </source>
</evidence>
<dbReference type="STRING" id="984262.SGRA_0306"/>
<dbReference type="OrthoDB" id="9781481at2"/>
<dbReference type="Gene3D" id="3.40.50.300">
    <property type="entry name" value="P-loop containing nucleotide triphosphate hydrolases"/>
    <property type="match status" value="1"/>
</dbReference>
<evidence type="ECO:0000259" key="2">
    <source>
        <dbReference type="SMART" id="SM00382"/>
    </source>
</evidence>
<dbReference type="GO" id="GO:0005524">
    <property type="term" value="F:ATP binding"/>
    <property type="evidence" value="ECO:0007669"/>
    <property type="project" value="InterPro"/>
</dbReference>
<dbReference type="SUPFAM" id="SSF52540">
    <property type="entry name" value="P-loop containing nucleoside triphosphate hydrolases"/>
    <property type="match status" value="1"/>
</dbReference>
<dbReference type="InterPro" id="IPR027417">
    <property type="entry name" value="P-loop_NTPase"/>
</dbReference>
<name>H6L7L3_SAPGL</name>
<dbReference type="SMART" id="SM00382">
    <property type="entry name" value="AAA"/>
    <property type="match status" value="1"/>
</dbReference>
<dbReference type="RefSeq" id="WP_014373293.1">
    <property type="nucleotide sequence ID" value="NC_016940.1"/>
</dbReference>
<accession>H6L7L3</accession>
<dbReference type="Pfam" id="PF07728">
    <property type="entry name" value="AAA_5"/>
    <property type="match status" value="1"/>
</dbReference>
<dbReference type="InterPro" id="IPR003593">
    <property type="entry name" value="AAA+_ATPase"/>
</dbReference>
<sequence length="825" mass="94690">METALKLAELKAAFLKEWPLERLEKMSLEEYSNTEQTSFCYWLEYKTRPLGSAGGGSSFNHGIYKMKRPTKSSKESQKNDGEYAWQAKYGETAAEAFKNVRQIIYAAALAGKEHRLADLADLDYGEALRRKIAFLYSDYKVVNTFKQEDLVLAAQAFGYDGEDLSYSSLNNYLLAQKGEQDFFAFGETLWDWKTKNPNPYPKANIEAENRLIKMLRKISRAEASLLFNLMEQVIEKLNIDRNDPRVMYSLPKSEPVLALIIGQRQVLIYKYEKGAKIYQHIDTRNFMENWLHPVANIEELQAQLPVIIASSAKELERTKKTSFAKYNVAELEEAVYNAAYKEYIFDLAYATEEENSKQLEKLPEQRSHFPNNQILFGPPGTGKTYNSINYALAILAGVDLEELNAIEKENNLEKAQQIFSELDLEGPFTTGREILRAAYAQYKKLGQIQFTTFHQSMSYEDFVEGIKPVLEEESEGNLSYEIKAGIFKQLAQLAAQNYLGENRLHAESSFDAAFAKFLAAWEADPNMAFSLRRANSEFQIYAIDQERGRIHFEKASGSRTHYLRIATLKEIFTSQRDFNLKEGLGIYYQSILNALEQYATDSKIEAPKNYVLIIDEINRGNISEILGELITLLEEDKRLGQKESLEIVLPYSKDEFSVPPNLYIIGTMNRADRSVEALDAALRRRFSFVEMPPRPELLENTLVYGYAMEKLLWTINQRIERLLSKDHLIGHSYFLPIKNAEAPEKELALVVQHKILPLLQEYFYGDFGKIGLVLGQGFVRKEEETQIFAAMDYEPLMEEERFQLIPWAEVDLEMALAQLGLEKEA</sequence>
<dbReference type="InterPro" id="IPR011704">
    <property type="entry name" value="ATPase_dyneun-rel_AAA"/>
</dbReference>
<dbReference type="eggNOG" id="COG1401">
    <property type="taxonomic scope" value="Bacteria"/>
</dbReference>
<dbReference type="PANTHER" id="PTHR37291:SF1">
    <property type="entry name" value="TYPE IV METHYL-DIRECTED RESTRICTION ENZYME ECOKMCRB SUBUNIT"/>
    <property type="match status" value="1"/>
</dbReference>
<keyword evidence="4" id="KW-1185">Reference proteome</keyword>